<accession>A0A558J520</accession>
<reference evidence="1 2" key="1">
    <citation type="submission" date="2019-07" db="EMBL/GenBank/DDBJ databases">
        <title>Diversity of Bacteria from Kongsfjorden, Arctic.</title>
        <authorList>
            <person name="Yu Y."/>
        </authorList>
    </citation>
    <scope>NUCLEOTIDE SEQUENCE [LARGE SCALE GENOMIC DNA]</scope>
    <source>
        <strain evidence="1 2">SM1922</strain>
    </source>
</reference>
<dbReference type="EMBL" id="VNFE01000005">
    <property type="protein sequence ID" value="TVU88748.1"/>
    <property type="molecule type" value="Genomic_DNA"/>
</dbReference>
<organism evidence="1 2">
    <name type="scientific">Vreelandella titanicae</name>
    <dbReference type="NCBI Taxonomy" id="664683"/>
    <lineage>
        <taxon>Bacteria</taxon>
        <taxon>Pseudomonadati</taxon>
        <taxon>Pseudomonadota</taxon>
        <taxon>Gammaproteobacteria</taxon>
        <taxon>Oceanospirillales</taxon>
        <taxon>Halomonadaceae</taxon>
        <taxon>Vreelandella</taxon>
    </lineage>
</organism>
<protein>
    <submittedName>
        <fullName evidence="1">Uncharacterized protein</fullName>
    </submittedName>
</protein>
<gene>
    <name evidence="1" type="ORF">FQP89_17040</name>
</gene>
<evidence type="ECO:0000313" key="2">
    <source>
        <dbReference type="Proteomes" id="UP000317288"/>
    </source>
</evidence>
<sequence>MDPGYEMLFETTIRSFIGDKAFHIAGQVHSEKSRKDWYRKAIKKVIHRVSEIETSTKHKEQLCYWSERALGSLSERPFNETVFTLCLLRLVASLVGYFGVRPYNIATPAYFQTPSQHYTEIIANGGDVMQDYYDKKSSIETKRRLILQLKQEGMTDFEISLVFNVSEYEVRKLCKEL</sequence>
<proteinExistence type="predicted"/>
<comment type="caution">
    <text evidence="1">The sequence shown here is derived from an EMBL/GenBank/DDBJ whole genome shotgun (WGS) entry which is preliminary data.</text>
</comment>
<name>A0A558J520_9GAMM</name>
<dbReference type="RefSeq" id="WP_144813448.1">
    <property type="nucleotide sequence ID" value="NZ_VNFE01000005.1"/>
</dbReference>
<dbReference type="AlphaFoldDB" id="A0A558J520"/>
<evidence type="ECO:0000313" key="1">
    <source>
        <dbReference type="EMBL" id="TVU88748.1"/>
    </source>
</evidence>
<dbReference type="Proteomes" id="UP000317288">
    <property type="component" value="Unassembled WGS sequence"/>
</dbReference>